<gene>
    <name evidence="2" type="ORF">FA13DRAFT_1789966</name>
</gene>
<reference evidence="2 3" key="1">
    <citation type="journal article" date="2019" name="Nat. Ecol. Evol.">
        <title>Megaphylogeny resolves global patterns of mushroom evolution.</title>
        <authorList>
            <person name="Varga T."/>
            <person name="Krizsan K."/>
            <person name="Foldi C."/>
            <person name="Dima B."/>
            <person name="Sanchez-Garcia M."/>
            <person name="Sanchez-Ramirez S."/>
            <person name="Szollosi G.J."/>
            <person name="Szarkandi J.G."/>
            <person name="Papp V."/>
            <person name="Albert L."/>
            <person name="Andreopoulos W."/>
            <person name="Angelini C."/>
            <person name="Antonin V."/>
            <person name="Barry K.W."/>
            <person name="Bougher N.L."/>
            <person name="Buchanan P."/>
            <person name="Buyck B."/>
            <person name="Bense V."/>
            <person name="Catcheside P."/>
            <person name="Chovatia M."/>
            <person name="Cooper J."/>
            <person name="Damon W."/>
            <person name="Desjardin D."/>
            <person name="Finy P."/>
            <person name="Geml J."/>
            <person name="Haridas S."/>
            <person name="Hughes K."/>
            <person name="Justo A."/>
            <person name="Karasinski D."/>
            <person name="Kautmanova I."/>
            <person name="Kiss B."/>
            <person name="Kocsube S."/>
            <person name="Kotiranta H."/>
            <person name="LaButti K.M."/>
            <person name="Lechner B.E."/>
            <person name="Liimatainen K."/>
            <person name="Lipzen A."/>
            <person name="Lukacs Z."/>
            <person name="Mihaltcheva S."/>
            <person name="Morgado L.N."/>
            <person name="Niskanen T."/>
            <person name="Noordeloos M.E."/>
            <person name="Ohm R.A."/>
            <person name="Ortiz-Santana B."/>
            <person name="Ovrebo C."/>
            <person name="Racz N."/>
            <person name="Riley R."/>
            <person name="Savchenko A."/>
            <person name="Shiryaev A."/>
            <person name="Soop K."/>
            <person name="Spirin V."/>
            <person name="Szebenyi C."/>
            <person name="Tomsovsky M."/>
            <person name="Tulloss R.E."/>
            <person name="Uehling J."/>
            <person name="Grigoriev I.V."/>
            <person name="Vagvolgyi C."/>
            <person name="Papp T."/>
            <person name="Martin F.M."/>
            <person name="Miettinen O."/>
            <person name="Hibbett D.S."/>
            <person name="Nagy L.G."/>
        </authorList>
    </citation>
    <scope>NUCLEOTIDE SEQUENCE [LARGE SCALE GENOMIC DNA]</scope>
    <source>
        <strain evidence="2 3">FP101781</strain>
    </source>
</reference>
<name>A0A4Y7THW8_COPMI</name>
<comment type="caution">
    <text evidence="2">The sequence shown here is derived from an EMBL/GenBank/DDBJ whole genome shotgun (WGS) entry which is preliminary data.</text>
</comment>
<dbReference type="AlphaFoldDB" id="A0A4Y7THW8"/>
<accession>A0A4Y7THW8</accession>
<evidence type="ECO:0000313" key="3">
    <source>
        <dbReference type="Proteomes" id="UP000298030"/>
    </source>
</evidence>
<dbReference type="OrthoDB" id="3244423at2759"/>
<keyword evidence="3" id="KW-1185">Reference proteome</keyword>
<evidence type="ECO:0000259" key="1">
    <source>
        <dbReference type="Pfam" id="PF12937"/>
    </source>
</evidence>
<dbReference type="InterPro" id="IPR001810">
    <property type="entry name" value="F-box_dom"/>
</dbReference>
<dbReference type="Proteomes" id="UP000298030">
    <property type="component" value="Unassembled WGS sequence"/>
</dbReference>
<evidence type="ECO:0000313" key="2">
    <source>
        <dbReference type="EMBL" id="TEB33554.1"/>
    </source>
</evidence>
<dbReference type="EMBL" id="QPFP01000012">
    <property type="protein sequence ID" value="TEB33554.1"/>
    <property type="molecule type" value="Genomic_DNA"/>
</dbReference>
<feature type="domain" description="F-box" evidence="1">
    <location>
        <begin position="15"/>
        <end position="60"/>
    </location>
</feature>
<protein>
    <recommendedName>
        <fullName evidence="1">F-box domain-containing protein</fullName>
    </recommendedName>
</protein>
<dbReference type="InterPro" id="IPR036047">
    <property type="entry name" value="F-box-like_dom_sf"/>
</dbReference>
<organism evidence="2 3">
    <name type="scientific">Coprinellus micaceus</name>
    <name type="common">Glistening ink-cap mushroom</name>
    <name type="synonym">Coprinus micaceus</name>
    <dbReference type="NCBI Taxonomy" id="71717"/>
    <lineage>
        <taxon>Eukaryota</taxon>
        <taxon>Fungi</taxon>
        <taxon>Dikarya</taxon>
        <taxon>Basidiomycota</taxon>
        <taxon>Agaricomycotina</taxon>
        <taxon>Agaricomycetes</taxon>
        <taxon>Agaricomycetidae</taxon>
        <taxon>Agaricales</taxon>
        <taxon>Agaricineae</taxon>
        <taxon>Psathyrellaceae</taxon>
        <taxon>Coprinellus</taxon>
    </lineage>
</organism>
<dbReference type="Pfam" id="PF12937">
    <property type="entry name" value="F-box-like"/>
    <property type="match status" value="1"/>
</dbReference>
<proteinExistence type="predicted"/>
<dbReference type="SUPFAM" id="SSF81383">
    <property type="entry name" value="F-box domain"/>
    <property type="match status" value="1"/>
</dbReference>
<dbReference type="Gene3D" id="1.20.1280.50">
    <property type="match status" value="1"/>
</dbReference>
<sequence>MSHPAPSPTDALVDDILIETFTFLASPSRQSFRNVLAVSHVCTRWRKLALSSPELWRRFAFLTSDSGNMELQFSGGVDEAFTDEMLRRCGEGVTLDVGWEHVSGRPVGMLRRELAIRERLRTYRLPLVYQANLTHLSLEKMKRLFGEELCIPELRNLALREISVDVHLLSLPKLEELDWEVKHSAFLPPPGAQVPFPPCIFETLGVHTRLRRLRIYQGHVVKSPLRPGFQLELPQLAELDLTTDYTCLSLLLAHLSLPKCRTVKIKFLRSRHPGDWDEEVGDREMVVGTTERIIERMVVPLLSQREKEEEYSDGCTLSFLRCEDTKVEYVFSPRMHDTPHWARDPHPDDLNHRHGVPTLRSPMEGDDHARGLRWLDVGF</sequence>